<accession>A0ABU0GNS1</accession>
<dbReference type="Pfam" id="PF19853">
    <property type="entry name" value="DUF6328"/>
    <property type="match status" value="1"/>
</dbReference>
<feature type="transmembrane region" description="Helical" evidence="2">
    <location>
        <begin position="147"/>
        <end position="167"/>
    </location>
</feature>
<dbReference type="InterPro" id="IPR046291">
    <property type="entry name" value="DUF6328"/>
</dbReference>
<protein>
    <recommendedName>
        <fullName evidence="5">Sodium:proton antiporter</fullName>
    </recommendedName>
</protein>
<organism evidence="3 4">
    <name type="scientific">Cellulomonas iranensis</name>
    <dbReference type="NCBI Taxonomy" id="76862"/>
    <lineage>
        <taxon>Bacteria</taxon>
        <taxon>Bacillati</taxon>
        <taxon>Actinomycetota</taxon>
        <taxon>Actinomycetes</taxon>
        <taxon>Micrococcales</taxon>
        <taxon>Cellulomonadaceae</taxon>
        <taxon>Cellulomonas</taxon>
    </lineage>
</organism>
<proteinExistence type="predicted"/>
<keyword evidence="2" id="KW-0472">Membrane</keyword>
<keyword evidence="2" id="KW-1133">Transmembrane helix</keyword>
<keyword evidence="2" id="KW-0812">Transmembrane</keyword>
<comment type="caution">
    <text evidence="3">The sequence shown here is derived from an EMBL/GenBank/DDBJ whole genome shotgun (WGS) entry which is preliminary data.</text>
</comment>
<name>A0ABU0GNS1_9CELL</name>
<reference evidence="3 4" key="1">
    <citation type="submission" date="2023-07" db="EMBL/GenBank/DDBJ databases">
        <title>Sequencing the genomes of 1000 actinobacteria strains.</title>
        <authorList>
            <person name="Klenk H.-P."/>
        </authorList>
    </citation>
    <scope>NUCLEOTIDE SEQUENCE [LARGE SCALE GENOMIC DNA]</scope>
    <source>
        <strain evidence="3 4">DSM 14785</strain>
    </source>
</reference>
<dbReference type="Proteomes" id="UP001240250">
    <property type="component" value="Unassembled WGS sequence"/>
</dbReference>
<evidence type="ECO:0000256" key="1">
    <source>
        <dbReference type="SAM" id="MobiDB-lite"/>
    </source>
</evidence>
<evidence type="ECO:0000256" key="2">
    <source>
        <dbReference type="SAM" id="Phobius"/>
    </source>
</evidence>
<evidence type="ECO:0000313" key="3">
    <source>
        <dbReference type="EMBL" id="MDQ0426987.1"/>
    </source>
</evidence>
<feature type="transmembrane region" description="Helical" evidence="2">
    <location>
        <begin position="115"/>
        <end position="135"/>
    </location>
</feature>
<dbReference type="RefSeq" id="WP_070319626.1">
    <property type="nucleotide sequence ID" value="NZ_JAUSVM010000001.1"/>
</dbReference>
<evidence type="ECO:0000313" key="4">
    <source>
        <dbReference type="Proteomes" id="UP001240250"/>
    </source>
</evidence>
<dbReference type="EMBL" id="JAUSVM010000001">
    <property type="protein sequence ID" value="MDQ0426987.1"/>
    <property type="molecule type" value="Genomic_DNA"/>
</dbReference>
<keyword evidence="4" id="KW-1185">Reference proteome</keyword>
<feature type="transmembrane region" description="Helical" evidence="2">
    <location>
        <begin position="74"/>
        <end position="95"/>
    </location>
</feature>
<gene>
    <name evidence="3" type="ORF">JO380_003368</name>
</gene>
<feature type="region of interest" description="Disordered" evidence="1">
    <location>
        <begin position="1"/>
        <end position="28"/>
    </location>
</feature>
<sequence>MTRTAPDDPRPDPDADVPGDGRHETYTERMDRNWDELLQELRVTQTGAQILTGFLLTIPFQSGFADLDAYQRDLYLVLVVLAALATVLIIAPVSLHRLLFRRRLKPQLVDAGHRFARGGLAALALVLTGAVMLLFDVVLTRTAGRVSAGVLVVVITLAWVVLPHVIARRADDDPEARPGGDHRA</sequence>
<evidence type="ECO:0008006" key="5">
    <source>
        <dbReference type="Google" id="ProtNLM"/>
    </source>
</evidence>